<keyword evidence="1" id="KW-0472">Membrane</keyword>
<gene>
    <name evidence="2" type="ORF">H9897_01850</name>
</gene>
<keyword evidence="1" id="KW-1133">Transmembrane helix</keyword>
<proteinExistence type="predicted"/>
<organism evidence="2 3">
    <name type="scientific">Candidatus Ureaplasma intestinipullorum</name>
    <dbReference type="NCBI Taxonomy" id="2838770"/>
    <lineage>
        <taxon>Bacteria</taxon>
        <taxon>Bacillati</taxon>
        <taxon>Mycoplasmatota</taxon>
        <taxon>Mycoplasmoidales</taxon>
        <taxon>Mycoplasmoidaceae</taxon>
        <taxon>Ureaplasma</taxon>
    </lineage>
</organism>
<evidence type="ECO:0000313" key="3">
    <source>
        <dbReference type="Proteomes" id="UP000824247"/>
    </source>
</evidence>
<sequence length="158" mass="18752">MNKWKSTALFLTFVLIGSISIGVVSYFFANSIISKNKNNQNVNVDNDDNNIINIHDQIDKFELAKQTFDLTKFINNNLISYNKPMIEKNLYNLVSSVIYDKFYNIDKKLIDIKIYYQINYNNLNIIADWKINYNISNSDFYNEYYDKFTLNIDRKKYG</sequence>
<protein>
    <submittedName>
        <fullName evidence="2">Uncharacterized protein</fullName>
    </submittedName>
</protein>
<reference evidence="2" key="2">
    <citation type="submission" date="2021-04" db="EMBL/GenBank/DDBJ databases">
        <authorList>
            <person name="Gilroy R."/>
        </authorList>
    </citation>
    <scope>NUCLEOTIDE SEQUENCE</scope>
    <source>
        <strain evidence="2">A5-1222</strain>
    </source>
</reference>
<name>A0A9E2KVM6_9BACT</name>
<dbReference type="EMBL" id="JAHLFM010000027">
    <property type="protein sequence ID" value="MBU3830874.1"/>
    <property type="molecule type" value="Genomic_DNA"/>
</dbReference>
<keyword evidence="1" id="KW-0812">Transmembrane</keyword>
<evidence type="ECO:0000256" key="1">
    <source>
        <dbReference type="SAM" id="Phobius"/>
    </source>
</evidence>
<reference evidence="2" key="1">
    <citation type="journal article" date="2021" name="PeerJ">
        <title>Extensive microbial diversity within the chicken gut microbiome revealed by metagenomics and culture.</title>
        <authorList>
            <person name="Gilroy R."/>
            <person name="Ravi A."/>
            <person name="Getino M."/>
            <person name="Pursley I."/>
            <person name="Horton D.L."/>
            <person name="Alikhan N.F."/>
            <person name="Baker D."/>
            <person name="Gharbi K."/>
            <person name="Hall N."/>
            <person name="Watson M."/>
            <person name="Adriaenssens E.M."/>
            <person name="Foster-Nyarko E."/>
            <person name="Jarju S."/>
            <person name="Secka A."/>
            <person name="Antonio M."/>
            <person name="Oren A."/>
            <person name="Chaudhuri R.R."/>
            <person name="La Ragione R."/>
            <person name="Hildebrand F."/>
            <person name="Pallen M.J."/>
        </authorList>
    </citation>
    <scope>NUCLEOTIDE SEQUENCE</scope>
    <source>
        <strain evidence="2">A5-1222</strain>
    </source>
</reference>
<dbReference type="Proteomes" id="UP000824247">
    <property type="component" value="Unassembled WGS sequence"/>
</dbReference>
<accession>A0A9E2KVM6</accession>
<dbReference type="AlphaFoldDB" id="A0A9E2KVM6"/>
<feature type="transmembrane region" description="Helical" evidence="1">
    <location>
        <begin position="7"/>
        <end position="29"/>
    </location>
</feature>
<comment type="caution">
    <text evidence="2">The sequence shown here is derived from an EMBL/GenBank/DDBJ whole genome shotgun (WGS) entry which is preliminary data.</text>
</comment>
<evidence type="ECO:0000313" key="2">
    <source>
        <dbReference type="EMBL" id="MBU3830874.1"/>
    </source>
</evidence>